<dbReference type="InterPro" id="IPR032061">
    <property type="entry name" value="DUF4802"/>
</dbReference>
<evidence type="ECO:0000259" key="2">
    <source>
        <dbReference type="Pfam" id="PF16060"/>
    </source>
</evidence>
<feature type="domain" description="DUF4802" evidence="2">
    <location>
        <begin position="230"/>
        <end position="299"/>
    </location>
</feature>
<dbReference type="Proteomes" id="UP000695007">
    <property type="component" value="Unplaced"/>
</dbReference>
<feature type="compositionally biased region" description="Low complexity" evidence="1">
    <location>
        <begin position="107"/>
        <end position="116"/>
    </location>
</feature>
<dbReference type="Pfam" id="PF16060">
    <property type="entry name" value="DUF4802"/>
    <property type="match status" value="1"/>
</dbReference>
<evidence type="ECO:0000313" key="4">
    <source>
        <dbReference type="RefSeq" id="XP_011501696.1"/>
    </source>
</evidence>
<feature type="region of interest" description="Disordered" evidence="1">
    <location>
        <begin position="192"/>
        <end position="224"/>
    </location>
</feature>
<proteinExistence type="predicted"/>
<evidence type="ECO:0000313" key="3">
    <source>
        <dbReference type="Proteomes" id="UP000695007"/>
    </source>
</evidence>
<reference evidence="4" key="1">
    <citation type="submission" date="2025-08" db="UniProtKB">
        <authorList>
            <consortium name="RefSeq"/>
        </authorList>
    </citation>
    <scope>IDENTIFICATION</scope>
</reference>
<organism evidence="3 4">
    <name type="scientific">Ceratosolen solmsi marchali</name>
    <dbReference type="NCBI Taxonomy" id="326594"/>
    <lineage>
        <taxon>Eukaryota</taxon>
        <taxon>Metazoa</taxon>
        <taxon>Ecdysozoa</taxon>
        <taxon>Arthropoda</taxon>
        <taxon>Hexapoda</taxon>
        <taxon>Insecta</taxon>
        <taxon>Pterygota</taxon>
        <taxon>Neoptera</taxon>
        <taxon>Endopterygota</taxon>
        <taxon>Hymenoptera</taxon>
        <taxon>Apocrita</taxon>
        <taxon>Proctotrupomorpha</taxon>
        <taxon>Chalcidoidea</taxon>
        <taxon>Agaonidae</taxon>
        <taxon>Agaoninae</taxon>
        <taxon>Ceratosolen</taxon>
    </lineage>
</organism>
<evidence type="ECO:0000256" key="1">
    <source>
        <dbReference type="SAM" id="MobiDB-lite"/>
    </source>
</evidence>
<accession>A0AAJ6YPA2</accession>
<dbReference type="RefSeq" id="XP_011501696.1">
    <property type="nucleotide sequence ID" value="XM_011503394.1"/>
</dbReference>
<gene>
    <name evidence="4" type="primary">LOC105365279</name>
</gene>
<keyword evidence="3" id="KW-1185">Reference proteome</keyword>
<dbReference type="KEGG" id="csol:105365279"/>
<sequence>MSKYDMKLQIIPYFMKGESDCMMSRLYEPLVLVDSNMGATETKCPLCHACQIQAKKKTCRSFRGILVMLPKLLSFFYLSYISKCSNKDSKLAPFKLRFSKTSKSRSSDSQGSRGSSLDVEDITGPEMTEHRSELGQLAIGSSESFASGECARMTADVGSAVSVNTSSTVPASSPPPSYERVLEEVRETRTRLAKSMTNDEEAIEESADESETVKNQAGPPMKKGPEILYKSSKDFYRAMAKQWGITCKMSDNCRCLDCQSRYFDCGYEKYQDYEKYHEQSDGGLSASTPMFVSEVMHGSACLLL</sequence>
<dbReference type="GeneID" id="105365279"/>
<name>A0AAJ6YPA2_9HYME</name>
<feature type="compositionally biased region" description="Acidic residues" evidence="1">
    <location>
        <begin position="198"/>
        <end position="210"/>
    </location>
</feature>
<protein>
    <submittedName>
        <fullName evidence="4">Uncharacterized protein LOC105365279</fullName>
    </submittedName>
</protein>
<feature type="region of interest" description="Disordered" evidence="1">
    <location>
        <begin position="102"/>
        <end position="123"/>
    </location>
</feature>
<dbReference type="AlphaFoldDB" id="A0AAJ6YPA2"/>